<sequence>MQALAKQNALCQRIKDTHRFLLLKCHTEPAINAEHIGMNREILRPLAKAFGKCKELATKPILKLVLHELKAYLLAKLKQKLKDRVRTSMSSTFEVSDEEAPAACPLVPVQPAVEVAWKASGTHEHQEEEGIVLTRSMQLALAESRKRKRNKKSEPECDDDDDEGWKPRKLRRGCLSKQSLALARRKNKKAKAKAGAKKKPTKQTKAAAAKCKASAKPKVNPKARAKGKAKAKAQPGKSRIPGNATIKRFHGLKFKQAKCKDDKSFGEVPKDQRDILKKEIHVSKMLLGLHSYSFYVATAKA</sequence>
<feature type="compositionally biased region" description="Basic residues" evidence="1">
    <location>
        <begin position="183"/>
        <end position="202"/>
    </location>
</feature>
<feature type="compositionally biased region" description="Basic residues" evidence="1">
    <location>
        <begin position="213"/>
        <end position="231"/>
    </location>
</feature>
<evidence type="ECO:0000313" key="2">
    <source>
        <dbReference type="EMBL" id="CAE7817863.1"/>
    </source>
</evidence>
<feature type="region of interest" description="Disordered" evidence="1">
    <location>
        <begin position="143"/>
        <end position="243"/>
    </location>
</feature>
<evidence type="ECO:0000256" key="1">
    <source>
        <dbReference type="SAM" id="MobiDB-lite"/>
    </source>
</evidence>
<keyword evidence="3" id="KW-1185">Reference proteome</keyword>
<gene>
    <name evidence="2" type="primary">nipblb</name>
    <name evidence="2" type="ORF">SNEC2469_LOCUS24290</name>
</gene>
<dbReference type="EMBL" id="CAJNJA010046521">
    <property type="protein sequence ID" value="CAE7817863.1"/>
    <property type="molecule type" value="Genomic_DNA"/>
</dbReference>
<proteinExistence type="predicted"/>
<dbReference type="AlphaFoldDB" id="A0A812ZA61"/>
<accession>A0A812ZA61</accession>
<dbReference type="Proteomes" id="UP000601435">
    <property type="component" value="Unassembled WGS sequence"/>
</dbReference>
<comment type="caution">
    <text evidence="2">The sequence shown here is derived from an EMBL/GenBank/DDBJ whole genome shotgun (WGS) entry which is preliminary data.</text>
</comment>
<organism evidence="2 3">
    <name type="scientific">Symbiodinium necroappetens</name>
    <dbReference type="NCBI Taxonomy" id="1628268"/>
    <lineage>
        <taxon>Eukaryota</taxon>
        <taxon>Sar</taxon>
        <taxon>Alveolata</taxon>
        <taxon>Dinophyceae</taxon>
        <taxon>Suessiales</taxon>
        <taxon>Symbiodiniaceae</taxon>
        <taxon>Symbiodinium</taxon>
    </lineage>
</organism>
<name>A0A812ZA61_9DINO</name>
<reference evidence="2" key="1">
    <citation type="submission" date="2021-02" db="EMBL/GenBank/DDBJ databases">
        <authorList>
            <person name="Dougan E. K."/>
            <person name="Rhodes N."/>
            <person name="Thang M."/>
            <person name="Chan C."/>
        </authorList>
    </citation>
    <scope>NUCLEOTIDE SEQUENCE</scope>
</reference>
<evidence type="ECO:0000313" key="3">
    <source>
        <dbReference type="Proteomes" id="UP000601435"/>
    </source>
</evidence>
<protein>
    <submittedName>
        <fullName evidence="2">Nipblb protein</fullName>
    </submittedName>
</protein>
<feature type="compositionally biased region" description="Low complexity" evidence="1">
    <location>
        <begin position="203"/>
        <end position="212"/>
    </location>
</feature>